<dbReference type="InterPro" id="IPR030676">
    <property type="entry name" value="CitT-rel"/>
</dbReference>
<organism evidence="7 8">
    <name type="scientific">Ligilactobacillus salivarius</name>
    <dbReference type="NCBI Taxonomy" id="1624"/>
    <lineage>
        <taxon>Bacteria</taxon>
        <taxon>Bacillati</taxon>
        <taxon>Bacillota</taxon>
        <taxon>Bacilli</taxon>
        <taxon>Lactobacillales</taxon>
        <taxon>Lactobacillaceae</taxon>
        <taxon>Ligilactobacillus</taxon>
    </lineage>
</organism>
<gene>
    <name evidence="7" type="ORF">LSJ_1315c</name>
</gene>
<name>A0A089RWR4_9LACO</name>
<feature type="transmembrane region" description="Helical" evidence="6">
    <location>
        <begin position="38"/>
        <end position="71"/>
    </location>
</feature>
<keyword evidence="4 6" id="KW-1133">Transmembrane helix</keyword>
<feature type="transmembrane region" description="Helical" evidence="6">
    <location>
        <begin position="326"/>
        <end position="348"/>
    </location>
</feature>
<dbReference type="NCBIfam" id="TIGR00785">
    <property type="entry name" value="dass"/>
    <property type="match status" value="1"/>
</dbReference>
<evidence type="ECO:0000256" key="4">
    <source>
        <dbReference type="ARBA" id="ARBA00022989"/>
    </source>
</evidence>
<evidence type="ECO:0000256" key="2">
    <source>
        <dbReference type="ARBA" id="ARBA00007349"/>
    </source>
</evidence>
<dbReference type="PIRSF" id="PIRSF002457">
    <property type="entry name" value="DASS"/>
    <property type="match status" value="1"/>
</dbReference>
<feature type="transmembrane region" description="Helical" evidence="6">
    <location>
        <begin position="273"/>
        <end position="291"/>
    </location>
</feature>
<feature type="transmembrane region" description="Helical" evidence="6">
    <location>
        <begin position="444"/>
        <end position="467"/>
    </location>
</feature>
<feature type="transmembrane region" description="Helical" evidence="6">
    <location>
        <begin position="178"/>
        <end position="200"/>
    </location>
</feature>
<comment type="similarity">
    <text evidence="2">Belongs to the SLC13A/DASS transporter (TC 2.A.47) family. DIT1 subfamily.</text>
</comment>
<comment type="subcellular location">
    <subcellularLocation>
        <location evidence="1">Membrane</location>
        <topology evidence="1">Multi-pass membrane protein</topology>
    </subcellularLocation>
</comment>
<dbReference type="AlphaFoldDB" id="A0A089RWR4"/>
<evidence type="ECO:0000256" key="5">
    <source>
        <dbReference type="ARBA" id="ARBA00023136"/>
    </source>
</evidence>
<feature type="transmembrane region" description="Helical" evidence="6">
    <location>
        <begin position="220"/>
        <end position="240"/>
    </location>
</feature>
<protein>
    <submittedName>
        <fullName evidence="7">2-oxoglutarate/malate translocator</fullName>
    </submittedName>
</protein>
<feature type="transmembrane region" description="Helical" evidence="6">
    <location>
        <begin position="12"/>
        <end position="32"/>
    </location>
</feature>
<evidence type="ECO:0000313" key="7">
    <source>
        <dbReference type="EMBL" id="AIR10977.1"/>
    </source>
</evidence>
<dbReference type="Proteomes" id="UP000029488">
    <property type="component" value="Chromosome"/>
</dbReference>
<keyword evidence="5 6" id="KW-0472">Membrane</keyword>
<feature type="transmembrane region" description="Helical" evidence="6">
    <location>
        <begin position="297"/>
        <end position="314"/>
    </location>
</feature>
<dbReference type="GO" id="GO:0022857">
    <property type="term" value="F:transmembrane transporter activity"/>
    <property type="evidence" value="ECO:0007669"/>
    <property type="project" value="InterPro"/>
</dbReference>
<proteinExistence type="inferred from homology"/>
<sequence length="473" mass="51946">MKSLEKVDYKKFIVPVIVGLIIWFATPLRPVAISVAGWHMFALFVATIIACITQPLPIGAVSIIAFALVVLTRTVPMEKAIVGFGNASIWLIAMAFFIARGFIKTGLGRRIALIFVKLFGKRTLGLAYSLIGVDLILAPAMPSNTARAGGIMYPIIESLAKEFDSDPKKKTERKIGSFLIFAEYHGNMITSAMFMTAMAGNPLVQTLAKSNGVHLQWMDWFLAGLVPGLLSLIIIPFIIYKLYPPEIKETPNAKEWADSELEKMGKITVPEKVMIGIFIFALLLWVLGSTLKIDDTLTAFMALSLLLITGVLTWKDILNESGAWNTLTWFSVLVMMASQLNELGFIPWLSKTIAGSLHGISWFFILLILVLAFFYSHYLFASSTAHISAMYGALLGVAVSAGVPGMLAALMLGFFGNLCASTTHYASGPAPVLFGSGYVTQSKWWQMNAFLGIIYIVLWMVVGTLWMKVIGMW</sequence>
<evidence type="ECO:0000256" key="1">
    <source>
        <dbReference type="ARBA" id="ARBA00004141"/>
    </source>
</evidence>
<accession>A0A089RWR4</accession>
<dbReference type="Pfam" id="PF00939">
    <property type="entry name" value="Na_sulph_symp"/>
    <property type="match status" value="1"/>
</dbReference>
<feature type="transmembrane region" description="Helical" evidence="6">
    <location>
        <begin position="360"/>
        <end position="381"/>
    </location>
</feature>
<evidence type="ECO:0000256" key="6">
    <source>
        <dbReference type="SAM" id="Phobius"/>
    </source>
</evidence>
<feature type="transmembrane region" description="Helical" evidence="6">
    <location>
        <begin position="83"/>
        <end position="103"/>
    </location>
</feature>
<keyword evidence="3 6" id="KW-0812">Transmembrane</keyword>
<dbReference type="InterPro" id="IPR001898">
    <property type="entry name" value="SLC13A/DASS"/>
</dbReference>
<feature type="transmembrane region" description="Helical" evidence="6">
    <location>
        <begin position="393"/>
        <end position="415"/>
    </location>
</feature>
<evidence type="ECO:0000313" key="8">
    <source>
        <dbReference type="Proteomes" id="UP000029488"/>
    </source>
</evidence>
<dbReference type="EMBL" id="CP007646">
    <property type="protein sequence ID" value="AIR10977.1"/>
    <property type="molecule type" value="Genomic_DNA"/>
</dbReference>
<evidence type="ECO:0000256" key="3">
    <source>
        <dbReference type="ARBA" id="ARBA00022692"/>
    </source>
</evidence>
<reference evidence="7 8" key="1">
    <citation type="journal article" date="2014" name="BMC Genomics">
        <title>Unusual genome complexity in Lactobacillus salivarius JCM1046.</title>
        <authorList>
            <person name="Raftis E.J."/>
            <person name="Forde B.M."/>
            <person name="Claesson M.J."/>
            <person name="O'Toole P.W."/>
        </authorList>
    </citation>
    <scope>NUCLEOTIDE SEQUENCE [LARGE SCALE GENOMIC DNA]</scope>
    <source>
        <strain evidence="7 8">JCM1046</strain>
    </source>
</reference>
<feature type="transmembrane region" description="Helical" evidence="6">
    <location>
        <begin position="123"/>
        <end position="142"/>
    </location>
</feature>
<dbReference type="KEGG" id="lsj:LSJ_1315c"/>
<dbReference type="GO" id="GO:0016020">
    <property type="term" value="C:membrane"/>
    <property type="evidence" value="ECO:0007669"/>
    <property type="project" value="UniProtKB-SubCell"/>
</dbReference>
<dbReference type="RefSeq" id="WP_044005147.1">
    <property type="nucleotide sequence ID" value="NZ_CP007646.1"/>
</dbReference>
<dbReference type="PANTHER" id="PTHR42826">
    <property type="entry name" value="DICARBOXYLATE TRANSPORTER 2.1, CHLOROPLASTIC"/>
    <property type="match status" value="1"/>
</dbReference>